<dbReference type="InterPro" id="IPR011551">
    <property type="entry name" value="NTP_PyrPHydrolase_MazG"/>
</dbReference>
<dbReference type="STRING" id="1833852.B0537_01330"/>
<dbReference type="KEGG" id="dfg:B0537_01330"/>
<dbReference type="GO" id="GO:0046052">
    <property type="term" value="P:UTP catabolic process"/>
    <property type="evidence" value="ECO:0007669"/>
    <property type="project" value="TreeGrafter"/>
</dbReference>
<dbReference type="CDD" id="cd11723">
    <property type="entry name" value="YabN_N_like"/>
    <property type="match status" value="1"/>
</dbReference>
<dbReference type="Pfam" id="PF00590">
    <property type="entry name" value="TP_methylase"/>
    <property type="match status" value="1"/>
</dbReference>
<sequence length="528" mass="58821">MVNTERQEIALDKPNSGNTNSKIIIVGLGPGDPGMIPLKVWEVLNSGLPVYLRTAVHPTVDWLKEKGISFTSFDHHYQRAATFEEVYGQIAREVLTVAERGSVVYAVPGHPMVAEDSVKLVLELAEQAGVTTELVPAMSFLDALTATLGLDPCKGLHIVDALRLDEQQPSTKVGTVVTQVYDRLTAGETKLSLMEYYPDEHIVTVVRGAGIPGEERLERVPLYELDRLTWIDHLTSLYLEPVEDTAMEEDFAPIAVGAGVDTTYQSAYPLDPLVEVMAALRAPNGCPWDREQNHESLKPYLIEEAYEVIDALDQGEMYKICEELGDLLLQIVFHAQIASENGHFDMNDVVDAITEKMLRRHPHVFGTTQVANSQEVLINWDKIKSQEQGEGNAPKHYLANIPKALPALLRAEKVQAKVARIGFDWPDYTGALAKVQEELQEVLAALAAGKNTAVKEEIGDLLFAVVNLARLLQIQSEDALAKTIDKFIQRFQYIEEQAQKQGKQLSELTLEQMDIWWEEAKGNFTLEK</sequence>
<dbReference type="FunFam" id="1.10.287.1080:FF:000003">
    <property type="entry name" value="Nucleoside triphosphate pyrophosphohydrolase"/>
    <property type="match status" value="1"/>
</dbReference>
<dbReference type="CDD" id="cd11528">
    <property type="entry name" value="NTP-PPase_MazG_Nterm"/>
    <property type="match status" value="1"/>
</dbReference>
<dbReference type="GO" id="GO:0047429">
    <property type="term" value="F:nucleoside triphosphate diphosphatase activity"/>
    <property type="evidence" value="ECO:0007669"/>
    <property type="project" value="InterPro"/>
</dbReference>
<keyword evidence="4" id="KW-1185">Reference proteome</keyword>
<feature type="domain" description="Tetrapyrrole methylase" evidence="1">
    <location>
        <begin position="22"/>
        <end position="225"/>
    </location>
</feature>
<dbReference type="InterPro" id="IPR014777">
    <property type="entry name" value="4pyrrole_Mease_sub1"/>
</dbReference>
<dbReference type="Gene3D" id="3.40.1010.10">
    <property type="entry name" value="Cobalt-precorrin-4 Transmethylase, Domain 1"/>
    <property type="match status" value="1"/>
</dbReference>
<reference evidence="3 4" key="1">
    <citation type="journal article" date="2016" name="Int. J. Syst. Evol. Microbiol.">
        <title>Desulfotomaculum ferrireducens sp. nov., a moderately thermophilic sulfate-reducing and dissimilatory Fe(III)-reducing bacterium isolated from compost.</title>
        <authorList>
            <person name="Yang G."/>
            <person name="Guo J."/>
            <person name="Zhuang L."/>
            <person name="Yuan Y."/>
            <person name="Zhou S."/>
        </authorList>
    </citation>
    <scope>NUCLEOTIDE SEQUENCE [LARGE SCALE GENOMIC DNA]</scope>
    <source>
        <strain evidence="3 4">GSS09</strain>
    </source>
</reference>
<dbReference type="InterPro" id="IPR035996">
    <property type="entry name" value="4pyrrol_Methylase_sf"/>
</dbReference>
<dbReference type="GO" id="GO:0046081">
    <property type="term" value="P:dUTP catabolic process"/>
    <property type="evidence" value="ECO:0007669"/>
    <property type="project" value="TreeGrafter"/>
</dbReference>
<dbReference type="InterPro" id="IPR035013">
    <property type="entry name" value="YabN_N"/>
</dbReference>
<organism evidence="3 4">
    <name type="scientific">Desulforamulus ferrireducens</name>
    <dbReference type="NCBI Taxonomy" id="1833852"/>
    <lineage>
        <taxon>Bacteria</taxon>
        <taxon>Bacillati</taxon>
        <taxon>Bacillota</taxon>
        <taxon>Clostridia</taxon>
        <taxon>Eubacteriales</taxon>
        <taxon>Peptococcaceae</taxon>
        <taxon>Desulforamulus</taxon>
    </lineage>
</organism>
<dbReference type="Pfam" id="PF03819">
    <property type="entry name" value="MazG"/>
    <property type="match status" value="2"/>
</dbReference>
<evidence type="ECO:0000313" key="4">
    <source>
        <dbReference type="Proteomes" id="UP000189464"/>
    </source>
</evidence>
<dbReference type="PIRSF" id="PIRSF002845">
    <property type="entry name" value="Ttrprl_mtas_MazG"/>
    <property type="match status" value="1"/>
</dbReference>
<dbReference type="FunFam" id="1.10.287.1080:FF:000001">
    <property type="entry name" value="Nucleoside triphosphate pyrophosphohydrolase"/>
    <property type="match status" value="1"/>
</dbReference>
<dbReference type="Proteomes" id="UP000189464">
    <property type="component" value="Chromosome"/>
</dbReference>
<dbReference type="GO" id="GO:0006950">
    <property type="term" value="P:response to stress"/>
    <property type="evidence" value="ECO:0007669"/>
    <property type="project" value="UniProtKB-ARBA"/>
</dbReference>
<dbReference type="PANTHER" id="PTHR30522:SF0">
    <property type="entry name" value="NUCLEOSIDE TRIPHOSPHATE PYROPHOSPHOHYDROLASE"/>
    <property type="match status" value="1"/>
</dbReference>
<accession>A0A1S6J0A3</accession>
<dbReference type="InterPro" id="IPR024180">
    <property type="entry name" value="Tetrapyrrole_Mease/MazG_pred"/>
</dbReference>
<keyword evidence="3" id="KW-0378">Hydrolase</keyword>
<dbReference type="InterPro" id="IPR000878">
    <property type="entry name" value="4pyrrol_Mease"/>
</dbReference>
<proteinExistence type="predicted"/>
<dbReference type="InterPro" id="IPR004518">
    <property type="entry name" value="MazG-like_dom"/>
</dbReference>
<dbReference type="AlphaFoldDB" id="A0A1S6J0A3"/>
<dbReference type="GO" id="GO:0006203">
    <property type="term" value="P:dGTP catabolic process"/>
    <property type="evidence" value="ECO:0007669"/>
    <property type="project" value="TreeGrafter"/>
</dbReference>
<name>A0A1S6J0A3_9FIRM</name>
<feature type="domain" description="NTP pyrophosphohydrolase MazG-like" evidence="2">
    <location>
        <begin position="432"/>
        <end position="490"/>
    </location>
</feature>
<dbReference type="Gene3D" id="1.10.287.1080">
    <property type="entry name" value="MazG-like"/>
    <property type="match status" value="2"/>
</dbReference>
<dbReference type="SUPFAM" id="SSF53790">
    <property type="entry name" value="Tetrapyrrole methylase"/>
    <property type="match status" value="1"/>
</dbReference>
<dbReference type="NCBIfam" id="NF007113">
    <property type="entry name" value="PRK09562.1"/>
    <property type="match status" value="1"/>
</dbReference>
<dbReference type="PANTHER" id="PTHR30522">
    <property type="entry name" value="NUCLEOSIDE TRIPHOSPHATE PYROPHOSPHOHYDROLASE"/>
    <property type="match status" value="1"/>
</dbReference>
<dbReference type="CDD" id="cd11529">
    <property type="entry name" value="NTP-PPase_MazG_Cterm"/>
    <property type="match status" value="1"/>
</dbReference>
<dbReference type="GO" id="GO:0008168">
    <property type="term" value="F:methyltransferase activity"/>
    <property type="evidence" value="ECO:0007669"/>
    <property type="project" value="InterPro"/>
</dbReference>
<dbReference type="GO" id="GO:0046061">
    <property type="term" value="P:dATP catabolic process"/>
    <property type="evidence" value="ECO:0007669"/>
    <property type="project" value="TreeGrafter"/>
</dbReference>
<dbReference type="NCBIfam" id="TIGR00444">
    <property type="entry name" value="mazG"/>
    <property type="match status" value="1"/>
</dbReference>
<feature type="domain" description="NTP pyrophosphohydrolase MazG-like" evidence="2">
    <location>
        <begin position="292"/>
        <end position="365"/>
    </location>
</feature>
<evidence type="ECO:0000259" key="1">
    <source>
        <dbReference type="Pfam" id="PF00590"/>
    </source>
</evidence>
<gene>
    <name evidence="3" type="ORF">B0537_01330</name>
</gene>
<evidence type="ECO:0000313" key="3">
    <source>
        <dbReference type="EMBL" id="AQS60454.1"/>
    </source>
</evidence>
<dbReference type="InterPro" id="IPR048015">
    <property type="entry name" value="NTP-PPase_MazG-like_N"/>
</dbReference>
<protein>
    <submittedName>
        <fullName evidence="3">Nucleoside triphosphate pyrophosphohydrolase</fullName>
    </submittedName>
</protein>
<dbReference type="InterPro" id="IPR048011">
    <property type="entry name" value="NTP-PPase_MazG-like_C"/>
</dbReference>
<dbReference type="EMBL" id="CP019698">
    <property type="protein sequence ID" value="AQS60454.1"/>
    <property type="molecule type" value="Genomic_DNA"/>
</dbReference>
<dbReference type="OrthoDB" id="9808939at2"/>
<dbReference type="SUPFAM" id="SSF101386">
    <property type="entry name" value="all-alpha NTP pyrophosphatases"/>
    <property type="match status" value="2"/>
</dbReference>
<evidence type="ECO:0000259" key="2">
    <source>
        <dbReference type="Pfam" id="PF03819"/>
    </source>
</evidence>
<dbReference type="GO" id="GO:0046047">
    <property type="term" value="P:TTP catabolic process"/>
    <property type="evidence" value="ECO:0007669"/>
    <property type="project" value="TreeGrafter"/>
</dbReference>
<dbReference type="GO" id="GO:0046076">
    <property type="term" value="P:dTTP catabolic process"/>
    <property type="evidence" value="ECO:0007669"/>
    <property type="project" value="TreeGrafter"/>
</dbReference>